<protein>
    <submittedName>
        <fullName evidence="1">Uncharacterized protein</fullName>
    </submittedName>
</protein>
<reference evidence="1" key="1">
    <citation type="submission" date="2021-01" db="EMBL/GenBank/DDBJ databases">
        <title>Adiantum capillus-veneris genome.</title>
        <authorList>
            <person name="Fang Y."/>
            <person name="Liao Q."/>
        </authorList>
    </citation>
    <scope>NUCLEOTIDE SEQUENCE</scope>
    <source>
        <strain evidence="1">H3</strain>
        <tissue evidence="1">Leaf</tissue>
    </source>
</reference>
<keyword evidence="2" id="KW-1185">Reference proteome</keyword>
<comment type="caution">
    <text evidence="1">The sequence shown here is derived from an EMBL/GenBank/DDBJ whole genome shotgun (WGS) entry which is preliminary data.</text>
</comment>
<name>A0A9D4U6L8_ADICA</name>
<dbReference type="Proteomes" id="UP000886520">
    <property type="component" value="Chromosome 23"/>
</dbReference>
<evidence type="ECO:0000313" key="2">
    <source>
        <dbReference type="Proteomes" id="UP000886520"/>
    </source>
</evidence>
<dbReference type="EMBL" id="JABFUD020000023">
    <property type="protein sequence ID" value="KAI5061439.1"/>
    <property type="molecule type" value="Genomic_DNA"/>
</dbReference>
<dbReference type="AlphaFoldDB" id="A0A9D4U6L8"/>
<proteinExistence type="predicted"/>
<evidence type="ECO:0000313" key="1">
    <source>
        <dbReference type="EMBL" id="KAI5061439.1"/>
    </source>
</evidence>
<organism evidence="1 2">
    <name type="scientific">Adiantum capillus-veneris</name>
    <name type="common">Maidenhair fern</name>
    <dbReference type="NCBI Taxonomy" id="13818"/>
    <lineage>
        <taxon>Eukaryota</taxon>
        <taxon>Viridiplantae</taxon>
        <taxon>Streptophyta</taxon>
        <taxon>Embryophyta</taxon>
        <taxon>Tracheophyta</taxon>
        <taxon>Polypodiopsida</taxon>
        <taxon>Polypodiidae</taxon>
        <taxon>Polypodiales</taxon>
        <taxon>Pteridineae</taxon>
        <taxon>Pteridaceae</taxon>
        <taxon>Vittarioideae</taxon>
        <taxon>Adiantum</taxon>
    </lineage>
</organism>
<sequence length="108" mass="11738">MATSWASPDTAHLRNFSRDCIPPCLVMKVRIFSSLPDARFSKAFAACCPASSELHVSKAIRALMAPFSARALRMCSFCAKLHNVPAAATMPAAVPCLHSLTRREMAPF</sequence>
<gene>
    <name evidence="1" type="ORF">GOP47_0023944</name>
</gene>
<accession>A0A9D4U6L8</accession>